<accession>A0ABW0T538</accession>
<evidence type="ECO:0000313" key="3">
    <source>
        <dbReference type="Proteomes" id="UP001596107"/>
    </source>
</evidence>
<feature type="transmembrane region" description="Helical" evidence="1">
    <location>
        <begin position="57"/>
        <end position="77"/>
    </location>
</feature>
<feature type="transmembrane region" description="Helical" evidence="1">
    <location>
        <begin position="12"/>
        <end position="37"/>
    </location>
</feature>
<gene>
    <name evidence="2" type="ORF">ACFPOD_05220</name>
</gene>
<name>A0ABW0T538_9HYPH</name>
<organism evidence="2 3">
    <name type="scientific">Nitratireductor kimnyeongensis</name>
    <dbReference type="NCBI Taxonomy" id="430679"/>
    <lineage>
        <taxon>Bacteria</taxon>
        <taxon>Pseudomonadati</taxon>
        <taxon>Pseudomonadota</taxon>
        <taxon>Alphaproteobacteria</taxon>
        <taxon>Hyphomicrobiales</taxon>
        <taxon>Phyllobacteriaceae</taxon>
        <taxon>Nitratireductor</taxon>
    </lineage>
</organism>
<keyword evidence="1" id="KW-0812">Transmembrane</keyword>
<dbReference type="Proteomes" id="UP001596107">
    <property type="component" value="Unassembled WGS sequence"/>
</dbReference>
<comment type="caution">
    <text evidence="2">The sequence shown here is derived from an EMBL/GenBank/DDBJ whole genome shotgun (WGS) entry which is preliminary data.</text>
</comment>
<sequence>MKDLLRLSRYHWSVLFLVMSLCAFATAFLSFQLVNIALANLEFILKHGLMGIADGGLVQFLSILAKGLLIVAFYFCFKGIEAELLHRWRNIDHR</sequence>
<protein>
    <submittedName>
        <fullName evidence="2">Uncharacterized protein</fullName>
    </submittedName>
</protein>
<dbReference type="EMBL" id="JBHSNB010000001">
    <property type="protein sequence ID" value="MFC5584501.1"/>
    <property type="molecule type" value="Genomic_DNA"/>
</dbReference>
<evidence type="ECO:0000256" key="1">
    <source>
        <dbReference type="SAM" id="Phobius"/>
    </source>
</evidence>
<keyword evidence="1" id="KW-1133">Transmembrane helix</keyword>
<reference evidence="3" key="1">
    <citation type="journal article" date="2019" name="Int. J. Syst. Evol. Microbiol.">
        <title>The Global Catalogue of Microorganisms (GCM) 10K type strain sequencing project: providing services to taxonomists for standard genome sequencing and annotation.</title>
        <authorList>
            <consortium name="The Broad Institute Genomics Platform"/>
            <consortium name="The Broad Institute Genome Sequencing Center for Infectious Disease"/>
            <person name="Wu L."/>
            <person name="Ma J."/>
        </authorList>
    </citation>
    <scope>NUCLEOTIDE SEQUENCE [LARGE SCALE GENOMIC DNA]</scope>
    <source>
        <strain evidence="3">JCM 3366</strain>
    </source>
</reference>
<proteinExistence type="predicted"/>
<evidence type="ECO:0000313" key="2">
    <source>
        <dbReference type="EMBL" id="MFC5584501.1"/>
    </source>
</evidence>
<keyword evidence="3" id="KW-1185">Reference proteome</keyword>
<keyword evidence="1" id="KW-0472">Membrane</keyword>
<dbReference type="RefSeq" id="WP_223019710.1">
    <property type="nucleotide sequence ID" value="NZ_CP078143.1"/>
</dbReference>